<gene>
    <name evidence="1" type="ORF">GDO86_001078</name>
</gene>
<dbReference type="Proteomes" id="UP000812440">
    <property type="component" value="Chromosome 1"/>
</dbReference>
<organism evidence="1 2">
    <name type="scientific">Hymenochirus boettgeri</name>
    <name type="common">Congo dwarf clawed frog</name>
    <dbReference type="NCBI Taxonomy" id="247094"/>
    <lineage>
        <taxon>Eukaryota</taxon>
        <taxon>Metazoa</taxon>
        <taxon>Chordata</taxon>
        <taxon>Craniata</taxon>
        <taxon>Vertebrata</taxon>
        <taxon>Euteleostomi</taxon>
        <taxon>Amphibia</taxon>
        <taxon>Batrachia</taxon>
        <taxon>Anura</taxon>
        <taxon>Pipoidea</taxon>
        <taxon>Pipidae</taxon>
        <taxon>Pipinae</taxon>
        <taxon>Hymenochirus</taxon>
    </lineage>
</organism>
<evidence type="ECO:0000313" key="1">
    <source>
        <dbReference type="EMBL" id="KAG8454719.1"/>
    </source>
</evidence>
<name>A0A8T2KC67_9PIPI</name>
<sequence>MFYEIAHYMKCFRQHPTAKQRNEYVLCISVQILFYCRNPKIGLWPHSLTCIRRCIYISISSSVIYTIWLSKIQSRRSGD</sequence>
<reference evidence="1" key="1">
    <citation type="thesis" date="2020" institute="ProQuest LLC" country="789 East Eisenhower Parkway, Ann Arbor, MI, USA">
        <title>Comparative Genomics and Chromosome Evolution.</title>
        <authorList>
            <person name="Mudd A.B."/>
        </authorList>
    </citation>
    <scope>NUCLEOTIDE SEQUENCE</scope>
    <source>
        <strain evidence="1">Female2</strain>
        <tissue evidence="1">Blood</tissue>
    </source>
</reference>
<keyword evidence="2" id="KW-1185">Reference proteome</keyword>
<accession>A0A8T2KC67</accession>
<evidence type="ECO:0000313" key="2">
    <source>
        <dbReference type="Proteomes" id="UP000812440"/>
    </source>
</evidence>
<proteinExistence type="predicted"/>
<comment type="caution">
    <text evidence="1">The sequence shown here is derived from an EMBL/GenBank/DDBJ whole genome shotgun (WGS) entry which is preliminary data.</text>
</comment>
<dbReference type="AlphaFoldDB" id="A0A8T2KC67"/>
<dbReference type="EMBL" id="JAACNH010000001">
    <property type="protein sequence ID" value="KAG8454719.1"/>
    <property type="molecule type" value="Genomic_DNA"/>
</dbReference>
<protein>
    <submittedName>
        <fullName evidence="1">Uncharacterized protein</fullName>
    </submittedName>
</protein>